<dbReference type="AlphaFoldDB" id="A0A1B7T9U6"/>
<organism evidence="2 3">
    <name type="scientific">Hanseniaspora valbyensis NRRL Y-1626</name>
    <dbReference type="NCBI Taxonomy" id="766949"/>
    <lineage>
        <taxon>Eukaryota</taxon>
        <taxon>Fungi</taxon>
        <taxon>Dikarya</taxon>
        <taxon>Ascomycota</taxon>
        <taxon>Saccharomycotina</taxon>
        <taxon>Saccharomycetes</taxon>
        <taxon>Saccharomycodales</taxon>
        <taxon>Saccharomycodaceae</taxon>
        <taxon>Hanseniaspora</taxon>
    </lineage>
</organism>
<evidence type="ECO:0000313" key="3">
    <source>
        <dbReference type="Proteomes" id="UP000092321"/>
    </source>
</evidence>
<keyword evidence="3" id="KW-1185">Reference proteome</keyword>
<evidence type="ECO:0000256" key="1">
    <source>
        <dbReference type="SAM" id="MobiDB-lite"/>
    </source>
</evidence>
<dbReference type="Proteomes" id="UP000092321">
    <property type="component" value="Unassembled WGS sequence"/>
</dbReference>
<feature type="compositionally biased region" description="Low complexity" evidence="1">
    <location>
        <begin position="16"/>
        <end position="33"/>
    </location>
</feature>
<sequence>SAATPLSTQSSVVEGSTSQSNASSMTSEASATTVQTIETSSTSVPAITSTFESANGGSKMVLNTVLGAFAIFAYLI</sequence>
<reference evidence="3" key="1">
    <citation type="journal article" date="2016" name="Proc. Natl. Acad. Sci. U.S.A.">
        <title>Comparative genomics of biotechnologically important yeasts.</title>
        <authorList>
            <person name="Riley R."/>
            <person name="Haridas S."/>
            <person name="Wolfe K.H."/>
            <person name="Lopes M.R."/>
            <person name="Hittinger C.T."/>
            <person name="Goeker M."/>
            <person name="Salamov A.A."/>
            <person name="Wisecaver J.H."/>
            <person name="Long T.M."/>
            <person name="Calvey C.H."/>
            <person name="Aerts A.L."/>
            <person name="Barry K.W."/>
            <person name="Choi C."/>
            <person name="Clum A."/>
            <person name="Coughlan A.Y."/>
            <person name="Deshpande S."/>
            <person name="Douglass A.P."/>
            <person name="Hanson S.J."/>
            <person name="Klenk H.-P."/>
            <person name="LaButti K.M."/>
            <person name="Lapidus A."/>
            <person name="Lindquist E.A."/>
            <person name="Lipzen A.M."/>
            <person name="Meier-Kolthoff J.P."/>
            <person name="Ohm R.A."/>
            <person name="Otillar R.P."/>
            <person name="Pangilinan J.L."/>
            <person name="Peng Y."/>
            <person name="Rokas A."/>
            <person name="Rosa C.A."/>
            <person name="Scheuner C."/>
            <person name="Sibirny A.A."/>
            <person name="Slot J.C."/>
            <person name="Stielow J.B."/>
            <person name="Sun H."/>
            <person name="Kurtzman C.P."/>
            <person name="Blackwell M."/>
            <person name="Grigoriev I.V."/>
            <person name="Jeffries T.W."/>
        </authorList>
    </citation>
    <scope>NUCLEOTIDE SEQUENCE [LARGE SCALE GENOMIC DNA]</scope>
    <source>
        <strain evidence="3">NRRL Y-1626</strain>
    </source>
</reference>
<evidence type="ECO:0000313" key="2">
    <source>
        <dbReference type="EMBL" id="OBA25485.1"/>
    </source>
</evidence>
<protein>
    <submittedName>
        <fullName evidence="2">Uncharacterized protein</fullName>
    </submittedName>
</protein>
<comment type="caution">
    <text evidence="2">The sequence shown here is derived from an EMBL/GenBank/DDBJ whole genome shotgun (WGS) entry which is preliminary data.</text>
</comment>
<dbReference type="EMBL" id="LXPE01000088">
    <property type="protein sequence ID" value="OBA25485.1"/>
    <property type="molecule type" value="Genomic_DNA"/>
</dbReference>
<gene>
    <name evidence="2" type="ORF">HANVADRAFT_3707</name>
</gene>
<name>A0A1B7T9U6_9ASCO</name>
<feature type="compositionally biased region" description="Polar residues" evidence="1">
    <location>
        <begin position="1"/>
        <end position="15"/>
    </location>
</feature>
<accession>A0A1B7T9U6</accession>
<feature type="non-terminal residue" evidence="2">
    <location>
        <position position="1"/>
    </location>
</feature>
<feature type="region of interest" description="Disordered" evidence="1">
    <location>
        <begin position="1"/>
        <end position="42"/>
    </location>
</feature>
<proteinExistence type="predicted"/>